<evidence type="ECO:0000313" key="3">
    <source>
        <dbReference type="Proteomes" id="UP001151760"/>
    </source>
</evidence>
<evidence type="ECO:0008006" key="4">
    <source>
        <dbReference type="Google" id="ProtNLM"/>
    </source>
</evidence>
<feature type="compositionally biased region" description="Basic and acidic residues" evidence="1">
    <location>
        <begin position="696"/>
        <end position="708"/>
    </location>
</feature>
<gene>
    <name evidence="2" type="ORF">Tco_0840070</name>
</gene>
<comment type="caution">
    <text evidence="2">The sequence shown here is derived from an EMBL/GenBank/DDBJ whole genome shotgun (WGS) entry which is preliminary data.</text>
</comment>
<dbReference type="PANTHER" id="PTHR11439">
    <property type="entry name" value="GAG-POL-RELATED RETROTRANSPOSON"/>
    <property type="match status" value="1"/>
</dbReference>
<feature type="compositionally biased region" description="Polar residues" evidence="1">
    <location>
        <begin position="1"/>
        <end position="13"/>
    </location>
</feature>
<evidence type="ECO:0000313" key="2">
    <source>
        <dbReference type="EMBL" id="GJT05608.1"/>
    </source>
</evidence>
<feature type="compositionally biased region" description="Polar residues" evidence="1">
    <location>
        <begin position="39"/>
        <end position="62"/>
    </location>
</feature>
<dbReference type="Proteomes" id="UP001151760">
    <property type="component" value="Unassembled WGS sequence"/>
</dbReference>
<proteinExistence type="predicted"/>
<protein>
    <recommendedName>
        <fullName evidence="4">Reverse transcriptase Ty1/copia-type domain-containing protein</fullName>
    </recommendedName>
</protein>
<organism evidence="2 3">
    <name type="scientific">Tanacetum coccineum</name>
    <dbReference type="NCBI Taxonomy" id="301880"/>
    <lineage>
        <taxon>Eukaryota</taxon>
        <taxon>Viridiplantae</taxon>
        <taxon>Streptophyta</taxon>
        <taxon>Embryophyta</taxon>
        <taxon>Tracheophyta</taxon>
        <taxon>Spermatophyta</taxon>
        <taxon>Magnoliopsida</taxon>
        <taxon>eudicotyledons</taxon>
        <taxon>Gunneridae</taxon>
        <taxon>Pentapetalae</taxon>
        <taxon>asterids</taxon>
        <taxon>campanulids</taxon>
        <taxon>Asterales</taxon>
        <taxon>Asteraceae</taxon>
        <taxon>Asteroideae</taxon>
        <taxon>Anthemideae</taxon>
        <taxon>Anthemidinae</taxon>
        <taxon>Tanacetum</taxon>
    </lineage>
</organism>
<name>A0ABQ5AW88_9ASTR</name>
<keyword evidence="3" id="KW-1185">Reference proteome</keyword>
<feature type="region of interest" description="Disordered" evidence="1">
    <location>
        <begin position="696"/>
        <end position="735"/>
    </location>
</feature>
<sequence length="809" mass="91569">MKKQNASSKTNVEANATAANAMISKRSTKHNVEAKRKQQNAMMKQNTSSKMKYTARASSSTSIDKDAPSPSTSPNIEATNSPINSTNVKRNEEVARVDMTQYQSIWIEFEESFAPVALIEAIRIFLVYAAHKNMVVFLMELEDEPFGMRFLKVRGVREIKLEGDFNQGSSRNHVFNEEEHLWIETSSSRSPRGIFINQSKYALEMLKKYGLDQCDVVDIPMVGQSRLDENLNGTPVDLTYYRGMVESLIYLTASRPDLLFVICMCARYQSKPTEKHLTALFADLTHAGMSRFKTYYIGEVPNFLEFNMSRTISQAKIVSEEQLVPRANTFIIKKNNKRVTSDSQITDIMLRFMPPPDANNNYTKTPLEFQILEFIKTLGKDSSWDTVILLILQIIWGIVHSANLDFTSLIWDEFKWERVESSFRPSKMSKLLYTRFTKLIIDYILSHNKSIPRGSDSKFHNSQDDQPKPNLESEKAKIIDEPEEQHVSSIQSGRGKGFMCYGDQVANVPNKFKKDVVPRKTRSQTIVDETVVGPAVEDPAVQSLLDLQKGSKASRLENTDSDATLYSLSSDKTEENTNETDDVGDSDMDLSDDNPQGDDDDARFGVFMHNKSTATTNSTYLSLTVTSSSLDFIQTLLYKTPVNELIDFISHLVYTDSQTTSVVHNPEGNPELTSYISGASKVPLDHDALNAQDAEQSFHKEKHQKDVVEPSSRSSRRNKSPVIHAQDDTPAMQPLDQEDEYVRKHPYPEWFLKKSGLAKWRTTWFDLLLKSNINQNDNHIFGPSPMAIAKKLKAIIQKDELTIADIKGA</sequence>
<feature type="region of interest" description="Disordered" evidence="1">
    <location>
        <begin position="551"/>
        <end position="600"/>
    </location>
</feature>
<evidence type="ECO:0000256" key="1">
    <source>
        <dbReference type="SAM" id="MobiDB-lite"/>
    </source>
</evidence>
<dbReference type="PANTHER" id="PTHR11439:SF483">
    <property type="entry name" value="PEPTIDE SYNTHASE GLIP-LIKE, PUTATIVE (AFU_ORTHOLOGUE AFUA_3G12920)-RELATED"/>
    <property type="match status" value="1"/>
</dbReference>
<accession>A0ABQ5AW88</accession>
<reference evidence="2" key="1">
    <citation type="journal article" date="2022" name="Int. J. Mol. Sci.">
        <title>Draft Genome of Tanacetum Coccineum: Genomic Comparison of Closely Related Tanacetum-Family Plants.</title>
        <authorList>
            <person name="Yamashiro T."/>
            <person name="Shiraishi A."/>
            <person name="Nakayama K."/>
            <person name="Satake H."/>
        </authorList>
    </citation>
    <scope>NUCLEOTIDE SEQUENCE</scope>
</reference>
<feature type="compositionally biased region" description="Acidic residues" evidence="1">
    <location>
        <begin position="576"/>
        <end position="600"/>
    </location>
</feature>
<reference evidence="2" key="2">
    <citation type="submission" date="2022-01" db="EMBL/GenBank/DDBJ databases">
        <authorList>
            <person name="Yamashiro T."/>
            <person name="Shiraishi A."/>
            <person name="Satake H."/>
            <person name="Nakayama K."/>
        </authorList>
    </citation>
    <scope>NUCLEOTIDE SEQUENCE</scope>
</reference>
<dbReference type="EMBL" id="BQNB010012601">
    <property type="protein sequence ID" value="GJT05608.1"/>
    <property type="molecule type" value="Genomic_DNA"/>
</dbReference>
<feature type="region of interest" description="Disordered" evidence="1">
    <location>
        <begin position="1"/>
        <end position="84"/>
    </location>
</feature>
<feature type="compositionally biased region" description="Polar residues" evidence="1">
    <location>
        <begin position="561"/>
        <end position="570"/>
    </location>
</feature>
<feature type="compositionally biased region" description="Polar residues" evidence="1">
    <location>
        <begin position="69"/>
        <end position="84"/>
    </location>
</feature>